<proteinExistence type="predicted"/>
<accession>A0ABN3NJP1</accession>
<dbReference type="RefSeq" id="WP_344535608.1">
    <property type="nucleotide sequence ID" value="NZ_BAAATM010000004.1"/>
</dbReference>
<dbReference type="Proteomes" id="UP001501095">
    <property type="component" value="Unassembled WGS sequence"/>
</dbReference>
<feature type="region of interest" description="Disordered" evidence="1">
    <location>
        <begin position="21"/>
        <end position="44"/>
    </location>
</feature>
<dbReference type="EMBL" id="BAAATM010000004">
    <property type="protein sequence ID" value="GAA2524152.1"/>
    <property type="molecule type" value="Genomic_DNA"/>
</dbReference>
<sequence length="239" mass="25816">MRAPLLVSALVALTAACSSGPSEEELRREATSPTAASRRAAEERNARGLVERLSAVEGLEHVLTRFTDTCARPPEDSLLEQDASPHALVCDIRADAYFGVRGDITDVLRRIRASGLAEWGPHDGTGREMPNAAGTVTYALAYHRAHGRFKDGSLMPGPALEAPGLRIDWDRDRLPLPNRIEEPAPCPPRTGVIHERCSITPKPSTTVAAARARHGTVLTLHLGGPGATWHEYFTVPRGD</sequence>
<evidence type="ECO:0000313" key="2">
    <source>
        <dbReference type="EMBL" id="GAA2524152.1"/>
    </source>
</evidence>
<name>A0ABN3NJP1_9ACTN</name>
<protein>
    <recommendedName>
        <fullName evidence="4">Lipoprotein</fullName>
    </recommendedName>
</protein>
<comment type="caution">
    <text evidence="2">The sequence shown here is derived from an EMBL/GenBank/DDBJ whole genome shotgun (WGS) entry which is preliminary data.</text>
</comment>
<gene>
    <name evidence="2" type="ORF">GCM10010423_16930</name>
</gene>
<dbReference type="PROSITE" id="PS51257">
    <property type="entry name" value="PROKAR_LIPOPROTEIN"/>
    <property type="match status" value="1"/>
</dbReference>
<organism evidence="2 3">
    <name type="scientific">Streptomyces levis</name>
    <dbReference type="NCBI Taxonomy" id="285566"/>
    <lineage>
        <taxon>Bacteria</taxon>
        <taxon>Bacillati</taxon>
        <taxon>Actinomycetota</taxon>
        <taxon>Actinomycetes</taxon>
        <taxon>Kitasatosporales</taxon>
        <taxon>Streptomycetaceae</taxon>
        <taxon>Streptomyces</taxon>
    </lineage>
</organism>
<evidence type="ECO:0008006" key="4">
    <source>
        <dbReference type="Google" id="ProtNLM"/>
    </source>
</evidence>
<evidence type="ECO:0000313" key="3">
    <source>
        <dbReference type="Proteomes" id="UP001501095"/>
    </source>
</evidence>
<keyword evidence="3" id="KW-1185">Reference proteome</keyword>
<reference evidence="2 3" key="1">
    <citation type="journal article" date="2019" name="Int. J. Syst. Evol. Microbiol.">
        <title>The Global Catalogue of Microorganisms (GCM) 10K type strain sequencing project: providing services to taxonomists for standard genome sequencing and annotation.</title>
        <authorList>
            <consortium name="The Broad Institute Genomics Platform"/>
            <consortium name="The Broad Institute Genome Sequencing Center for Infectious Disease"/>
            <person name="Wu L."/>
            <person name="Ma J."/>
        </authorList>
    </citation>
    <scope>NUCLEOTIDE SEQUENCE [LARGE SCALE GENOMIC DNA]</scope>
    <source>
        <strain evidence="2 3">JCM 6924</strain>
    </source>
</reference>
<evidence type="ECO:0000256" key="1">
    <source>
        <dbReference type="SAM" id="MobiDB-lite"/>
    </source>
</evidence>